<feature type="domain" description="Tc1-like transposase DDE" evidence="1">
    <location>
        <begin position="119"/>
        <end position="183"/>
    </location>
</feature>
<dbReference type="Proteomes" id="UP000276133">
    <property type="component" value="Unassembled WGS sequence"/>
</dbReference>
<dbReference type="EMBL" id="REGN01012399">
    <property type="protein sequence ID" value="RMZ95488.1"/>
    <property type="molecule type" value="Genomic_DNA"/>
</dbReference>
<dbReference type="InterPro" id="IPR038717">
    <property type="entry name" value="Tc1-like_DDE_dom"/>
</dbReference>
<organism evidence="2 3">
    <name type="scientific">Brachionus plicatilis</name>
    <name type="common">Marine rotifer</name>
    <name type="synonym">Brachionus muelleri</name>
    <dbReference type="NCBI Taxonomy" id="10195"/>
    <lineage>
        <taxon>Eukaryota</taxon>
        <taxon>Metazoa</taxon>
        <taxon>Spiralia</taxon>
        <taxon>Gnathifera</taxon>
        <taxon>Rotifera</taxon>
        <taxon>Eurotatoria</taxon>
        <taxon>Monogononta</taxon>
        <taxon>Pseudotrocha</taxon>
        <taxon>Ploima</taxon>
        <taxon>Brachionidae</taxon>
        <taxon>Brachionus</taxon>
    </lineage>
</organism>
<dbReference type="Gene3D" id="3.30.420.10">
    <property type="entry name" value="Ribonuclease H-like superfamily/Ribonuclease H"/>
    <property type="match status" value="1"/>
</dbReference>
<gene>
    <name evidence="2" type="ORF">BpHYR1_011431</name>
</gene>
<dbReference type="OrthoDB" id="6021633at2759"/>
<protein>
    <submittedName>
        <fullName evidence="2">Transposable element Tcb1 transposase</fullName>
    </submittedName>
</protein>
<keyword evidence="3" id="KW-1185">Reference proteome</keyword>
<accession>A0A3M7P8U4</accession>
<evidence type="ECO:0000259" key="1">
    <source>
        <dbReference type="Pfam" id="PF13358"/>
    </source>
</evidence>
<reference evidence="2 3" key="1">
    <citation type="journal article" date="2018" name="Sci. Rep.">
        <title>Genomic signatures of local adaptation to the degree of environmental predictability in rotifers.</title>
        <authorList>
            <person name="Franch-Gras L."/>
            <person name="Hahn C."/>
            <person name="Garcia-Roger E.M."/>
            <person name="Carmona M.J."/>
            <person name="Serra M."/>
            <person name="Gomez A."/>
        </authorList>
    </citation>
    <scope>NUCLEOTIDE SEQUENCE [LARGE SCALE GENOMIC DNA]</scope>
    <source>
        <strain evidence="2">HYR1</strain>
    </source>
</reference>
<evidence type="ECO:0000313" key="3">
    <source>
        <dbReference type="Proteomes" id="UP000276133"/>
    </source>
</evidence>
<dbReference type="InterPro" id="IPR036397">
    <property type="entry name" value="RNaseH_sf"/>
</dbReference>
<comment type="caution">
    <text evidence="2">The sequence shown here is derived from an EMBL/GenBank/DDBJ whole genome shotgun (WGS) entry which is preliminary data.</text>
</comment>
<proteinExistence type="predicted"/>
<name>A0A3M7P8U4_BRAPC</name>
<dbReference type="AlphaFoldDB" id="A0A3M7P8U4"/>
<dbReference type="Pfam" id="PF13358">
    <property type="entry name" value="DDE_3"/>
    <property type="match status" value="1"/>
</dbReference>
<evidence type="ECO:0000313" key="2">
    <source>
        <dbReference type="EMBL" id="RMZ95488.1"/>
    </source>
</evidence>
<dbReference type="GO" id="GO:0003676">
    <property type="term" value="F:nucleic acid binding"/>
    <property type="evidence" value="ECO:0007669"/>
    <property type="project" value="InterPro"/>
</dbReference>
<sequence>MVTNGHVLSGCGVLLLLRFLIKSSDLGWPTSGLGTLGCSFSSTLSFMFLPLGTTFPSNSEFSLNLILATRLYERSNMTRDYSQPKLTAPPTISILKFCIHLFDNCNHNSTYLHMLFTNDLDMHGRGFYLIRDNDSKHTSGLCMRALEKHKISWKRTPANSADINVIEMIWADLKRYVRKKRCTSIAEMELAIREFEASLTQIKCKRYIVHLNEVLKVIVSRKCDWNNN</sequence>